<dbReference type="OrthoDB" id="5426355at2759"/>
<feature type="transmembrane region" description="Helical" evidence="11">
    <location>
        <begin position="154"/>
        <end position="175"/>
    </location>
</feature>
<keyword evidence="11" id="KW-0472">Membrane</keyword>
<dbReference type="Proteomes" id="UP001149079">
    <property type="component" value="Unassembled WGS sequence"/>
</dbReference>
<evidence type="ECO:0000256" key="3">
    <source>
        <dbReference type="ARBA" id="ARBA00010031"/>
    </source>
</evidence>
<comment type="caution">
    <text evidence="14">The sequence shown here is derived from an EMBL/GenBank/DDBJ whole genome shotgun (WGS) entry which is preliminary data.</text>
</comment>
<protein>
    <submittedName>
        <fullName evidence="14">Integral membrane protein</fullName>
    </submittedName>
</protein>
<keyword evidence="5" id="KW-0336">GPI-anchor</keyword>
<evidence type="ECO:0000313" key="14">
    <source>
        <dbReference type="EMBL" id="KAJ5143276.1"/>
    </source>
</evidence>
<evidence type="ECO:0000256" key="9">
    <source>
        <dbReference type="PROSITE-ProRule" id="PRU01356"/>
    </source>
</evidence>
<evidence type="ECO:0000256" key="10">
    <source>
        <dbReference type="SAM" id="MobiDB-lite"/>
    </source>
</evidence>
<dbReference type="InterPro" id="IPR008427">
    <property type="entry name" value="Extracellular_membr_CFEM_dom"/>
</dbReference>
<dbReference type="AlphaFoldDB" id="A0A9W9HAV2"/>
<feature type="signal peptide" evidence="12">
    <location>
        <begin position="1"/>
        <end position="23"/>
    </location>
</feature>
<sequence length="260" mass="26964">MSFTTRIPLFLLALLALTFSVQAQGATSILPSAATDKFPQCGLSCAPLTNAQSSCEAGTPASWTSCFCESALLTGLKSSGSICASCSAADQSKLSTWYNEYCVSGGKQPESPQPATTTISAASATATDASSTSSASQPFATEEKKSWWSGHYQWVIMLIVIVIGFSIIAVAGVYFKRRYDAKRPNLYHAGSTSALSASSPPAPRDSTWGPAPVPGQPGFGPGSVASSSSNVGKSSTPVAGTRTRLTKIEQGSGELEVRQV</sequence>
<keyword evidence="11" id="KW-1133">Transmembrane helix</keyword>
<evidence type="ECO:0000256" key="2">
    <source>
        <dbReference type="ARBA" id="ARBA00004613"/>
    </source>
</evidence>
<dbReference type="GeneID" id="81401977"/>
<keyword evidence="15" id="KW-1185">Reference proteome</keyword>
<dbReference type="EMBL" id="JAPQKL010000002">
    <property type="protein sequence ID" value="KAJ5143276.1"/>
    <property type="molecule type" value="Genomic_DNA"/>
</dbReference>
<feature type="domain" description="CFEM" evidence="13">
    <location>
        <begin position="13"/>
        <end position="128"/>
    </location>
</feature>
<evidence type="ECO:0000256" key="12">
    <source>
        <dbReference type="SAM" id="SignalP"/>
    </source>
</evidence>
<dbReference type="GO" id="GO:0005576">
    <property type="term" value="C:extracellular region"/>
    <property type="evidence" value="ECO:0007669"/>
    <property type="project" value="UniProtKB-SubCell"/>
</dbReference>
<comment type="caution">
    <text evidence="9">Lacks conserved residue(s) required for the propagation of feature annotation.</text>
</comment>
<dbReference type="PROSITE" id="PS52012">
    <property type="entry name" value="CFEM"/>
    <property type="match status" value="1"/>
</dbReference>
<evidence type="ECO:0000259" key="13">
    <source>
        <dbReference type="PROSITE" id="PS52012"/>
    </source>
</evidence>
<organism evidence="14 15">
    <name type="scientific">Penicillium bovifimosum</name>
    <dbReference type="NCBI Taxonomy" id="126998"/>
    <lineage>
        <taxon>Eukaryota</taxon>
        <taxon>Fungi</taxon>
        <taxon>Dikarya</taxon>
        <taxon>Ascomycota</taxon>
        <taxon>Pezizomycotina</taxon>
        <taxon>Eurotiomycetes</taxon>
        <taxon>Eurotiomycetidae</taxon>
        <taxon>Eurotiales</taxon>
        <taxon>Aspergillaceae</taxon>
        <taxon>Penicillium</taxon>
    </lineage>
</organism>
<evidence type="ECO:0000256" key="1">
    <source>
        <dbReference type="ARBA" id="ARBA00004589"/>
    </source>
</evidence>
<gene>
    <name evidence="14" type="ORF">N7515_002063</name>
</gene>
<comment type="subcellular location">
    <subcellularLocation>
        <location evidence="1">Membrane</location>
        <topology evidence="1">Lipid-anchor</topology>
        <topology evidence="1">GPI-anchor</topology>
    </subcellularLocation>
    <subcellularLocation>
        <location evidence="2">Secreted</location>
    </subcellularLocation>
</comment>
<keyword evidence="5" id="KW-0325">Glycoprotein</keyword>
<evidence type="ECO:0000256" key="8">
    <source>
        <dbReference type="ARBA" id="ARBA00023288"/>
    </source>
</evidence>
<evidence type="ECO:0000256" key="5">
    <source>
        <dbReference type="ARBA" id="ARBA00022622"/>
    </source>
</evidence>
<evidence type="ECO:0000256" key="4">
    <source>
        <dbReference type="ARBA" id="ARBA00022525"/>
    </source>
</evidence>
<feature type="chain" id="PRO_5040750505" evidence="12">
    <location>
        <begin position="24"/>
        <end position="260"/>
    </location>
</feature>
<proteinExistence type="inferred from homology"/>
<evidence type="ECO:0000256" key="11">
    <source>
        <dbReference type="SAM" id="Phobius"/>
    </source>
</evidence>
<keyword evidence="6 12" id="KW-0732">Signal</keyword>
<feature type="compositionally biased region" description="Low complexity" evidence="10">
    <location>
        <begin position="222"/>
        <end position="238"/>
    </location>
</feature>
<name>A0A9W9HAV2_9EURO</name>
<evidence type="ECO:0000256" key="6">
    <source>
        <dbReference type="ARBA" id="ARBA00022729"/>
    </source>
</evidence>
<keyword evidence="11" id="KW-0812">Transmembrane</keyword>
<reference evidence="14" key="2">
    <citation type="journal article" date="2023" name="IMA Fungus">
        <title>Comparative genomic study of the Penicillium genus elucidates a diverse pangenome and 15 lateral gene transfer events.</title>
        <authorList>
            <person name="Petersen C."/>
            <person name="Sorensen T."/>
            <person name="Nielsen M.R."/>
            <person name="Sondergaard T.E."/>
            <person name="Sorensen J.L."/>
            <person name="Fitzpatrick D.A."/>
            <person name="Frisvad J.C."/>
            <person name="Nielsen K.L."/>
        </authorList>
    </citation>
    <scope>NUCLEOTIDE SEQUENCE</scope>
    <source>
        <strain evidence="14">IBT 22155</strain>
    </source>
</reference>
<accession>A0A9W9HAV2</accession>
<comment type="similarity">
    <text evidence="3">Belongs to the RBT5 family.</text>
</comment>
<dbReference type="GO" id="GO:0098552">
    <property type="term" value="C:side of membrane"/>
    <property type="evidence" value="ECO:0007669"/>
    <property type="project" value="UniProtKB-KW"/>
</dbReference>
<keyword evidence="4" id="KW-0964">Secreted</keyword>
<evidence type="ECO:0000313" key="15">
    <source>
        <dbReference type="Proteomes" id="UP001149079"/>
    </source>
</evidence>
<dbReference type="RefSeq" id="XP_056524920.1">
    <property type="nucleotide sequence ID" value="XM_056662807.1"/>
</dbReference>
<keyword evidence="8" id="KW-0449">Lipoprotein</keyword>
<evidence type="ECO:0000256" key="7">
    <source>
        <dbReference type="ARBA" id="ARBA00023157"/>
    </source>
</evidence>
<reference evidence="14" key="1">
    <citation type="submission" date="2022-11" db="EMBL/GenBank/DDBJ databases">
        <authorList>
            <person name="Petersen C."/>
        </authorList>
    </citation>
    <scope>NUCLEOTIDE SEQUENCE</scope>
    <source>
        <strain evidence="14">IBT 22155</strain>
    </source>
</reference>
<keyword evidence="7" id="KW-1015">Disulfide bond</keyword>
<feature type="region of interest" description="Disordered" evidence="10">
    <location>
        <begin position="191"/>
        <end position="260"/>
    </location>
</feature>